<dbReference type="EMBL" id="UYYA01005674">
    <property type="protein sequence ID" value="VDM64834.1"/>
    <property type="molecule type" value="Genomic_DNA"/>
</dbReference>
<evidence type="ECO:0000313" key="3">
    <source>
        <dbReference type="WBParaSite" id="ACOC_0001324801-mRNA-1"/>
    </source>
</evidence>
<proteinExistence type="predicted"/>
<evidence type="ECO:0000313" key="2">
    <source>
        <dbReference type="Proteomes" id="UP000267027"/>
    </source>
</evidence>
<dbReference type="OrthoDB" id="5794369at2759"/>
<name>A0A0R3Q2F0_ANGCS</name>
<dbReference type="WBParaSite" id="ACOC_0001324801-mRNA-1">
    <property type="protein sequence ID" value="ACOC_0001324801-mRNA-1"/>
    <property type="gene ID" value="ACOC_0001324801"/>
</dbReference>
<dbReference type="Proteomes" id="UP000267027">
    <property type="component" value="Unassembled WGS sequence"/>
</dbReference>
<dbReference type="InterPro" id="IPR011009">
    <property type="entry name" value="Kinase-like_dom_sf"/>
</dbReference>
<evidence type="ECO:0000313" key="1">
    <source>
        <dbReference type="EMBL" id="VDM64834.1"/>
    </source>
</evidence>
<sequence length="107" mass="11972">MTPEGERTRQLSDFTRVAPEVEWTRQLTPLTASYGLGQVLQAVLENGSKPSPEDVNYELAECVVEKVIKKCLNSTASRRPSVQQISTQLNVISKKLKSSKGERWNPI</sequence>
<keyword evidence="2" id="KW-1185">Reference proteome</keyword>
<protein>
    <submittedName>
        <fullName evidence="3">Protein kinase domain-containing protein</fullName>
    </submittedName>
</protein>
<reference evidence="1 2" key="2">
    <citation type="submission" date="2018-11" db="EMBL/GenBank/DDBJ databases">
        <authorList>
            <consortium name="Pathogen Informatics"/>
        </authorList>
    </citation>
    <scope>NUCLEOTIDE SEQUENCE [LARGE SCALE GENOMIC DNA]</scope>
    <source>
        <strain evidence="1 2">Costa Rica</strain>
    </source>
</reference>
<dbReference type="SUPFAM" id="SSF56112">
    <property type="entry name" value="Protein kinase-like (PK-like)"/>
    <property type="match status" value="1"/>
</dbReference>
<gene>
    <name evidence="1" type="ORF">ACOC_LOCUS13249</name>
</gene>
<dbReference type="Gene3D" id="1.10.510.10">
    <property type="entry name" value="Transferase(Phosphotransferase) domain 1"/>
    <property type="match status" value="1"/>
</dbReference>
<dbReference type="AlphaFoldDB" id="A0A0R3Q2F0"/>
<organism evidence="3">
    <name type="scientific">Angiostrongylus costaricensis</name>
    <name type="common">Nematode worm</name>
    <dbReference type="NCBI Taxonomy" id="334426"/>
    <lineage>
        <taxon>Eukaryota</taxon>
        <taxon>Metazoa</taxon>
        <taxon>Ecdysozoa</taxon>
        <taxon>Nematoda</taxon>
        <taxon>Chromadorea</taxon>
        <taxon>Rhabditida</taxon>
        <taxon>Rhabditina</taxon>
        <taxon>Rhabditomorpha</taxon>
        <taxon>Strongyloidea</taxon>
        <taxon>Metastrongylidae</taxon>
        <taxon>Angiostrongylus</taxon>
    </lineage>
</organism>
<accession>A0A0R3Q2F0</accession>
<reference evidence="3" key="1">
    <citation type="submission" date="2017-02" db="UniProtKB">
        <authorList>
            <consortium name="WormBaseParasite"/>
        </authorList>
    </citation>
    <scope>IDENTIFICATION</scope>
</reference>